<keyword evidence="2" id="KW-1185">Reference proteome</keyword>
<evidence type="ECO:0000313" key="1">
    <source>
        <dbReference type="EMBL" id="MFN0255329.1"/>
    </source>
</evidence>
<protein>
    <submittedName>
        <fullName evidence="1">Uncharacterized protein</fullName>
    </submittedName>
</protein>
<proteinExistence type="predicted"/>
<dbReference type="RefSeq" id="WP_138722442.1">
    <property type="nucleotide sequence ID" value="NZ_SSHJ02000005.1"/>
</dbReference>
<comment type="caution">
    <text evidence="1">The sequence shown here is derived from an EMBL/GenBank/DDBJ whole genome shotgun (WGS) entry which is preliminary data.</text>
</comment>
<evidence type="ECO:0000313" key="2">
    <source>
        <dbReference type="Proteomes" id="UP001517247"/>
    </source>
</evidence>
<gene>
    <name evidence="1" type="ORF">E6A44_007075</name>
</gene>
<dbReference type="Proteomes" id="UP001517247">
    <property type="component" value="Unassembled WGS sequence"/>
</dbReference>
<dbReference type="EMBL" id="SSHJ02000005">
    <property type="protein sequence ID" value="MFN0255329.1"/>
    <property type="molecule type" value="Genomic_DNA"/>
</dbReference>
<reference evidence="1 2" key="1">
    <citation type="submission" date="2024-12" db="EMBL/GenBank/DDBJ databases">
        <authorList>
            <person name="Hu S."/>
        </authorList>
    </citation>
    <scope>NUCLEOTIDE SEQUENCE [LARGE SCALE GENOMIC DNA]</scope>
    <source>
        <strain evidence="1 2">THG-T11</strain>
    </source>
</reference>
<name>A0ABW9J469_9SPHI</name>
<sequence length="178" mass="20852">MHTFFQKNADSTIVFEHNTDGYDPNYYFILTKTGDTINAFRYLAKLKYEKVKMPKMLKLIISLEKYKGIDVPAAINQYFNVVDLNEDTLKLLWKEADRLNTWKIVEDNSPVYCKNEKKVSSPIHCGDLMLQLITKDKIKLLNFNCPWVEEERCPGNFNRKGAIGVDALFRKHFPNMYN</sequence>
<accession>A0ABW9J469</accession>
<organism evidence="1 2">
    <name type="scientific">Pedobacter ureilyticus</name>
    <dbReference type="NCBI Taxonomy" id="1393051"/>
    <lineage>
        <taxon>Bacteria</taxon>
        <taxon>Pseudomonadati</taxon>
        <taxon>Bacteroidota</taxon>
        <taxon>Sphingobacteriia</taxon>
        <taxon>Sphingobacteriales</taxon>
        <taxon>Sphingobacteriaceae</taxon>
        <taxon>Pedobacter</taxon>
    </lineage>
</organism>